<keyword evidence="10" id="KW-0092">Biotin</keyword>
<feature type="domain" description="Lipoyl-binding" evidence="15">
    <location>
        <begin position="831"/>
        <end position="905"/>
    </location>
</feature>
<dbReference type="GO" id="GO:0046872">
    <property type="term" value="F:metal ion binding"/>
    <property type="evidence" value="ECO:0007669"/>
    <property type="project" value="InterPro"/>
</dbReference>
<evidence type="ECO:0000256" key="3">
    <source>
        <dbReference type="ARBA" id="ARBA00022516"/>
    </source>
</evidence>
<gene>
    <name evidence="20" type="ORF">EGYM00163_LOCUS33614</name>
</gene>
<organism evidence="20">
    <name type="scientific">Eutreptiella gymnastica</name>
    <dbReference type="NCBI Taxonomy" id="73025"/>
    <lineage>
        <taxon>Eukaryota</taxon>
        <taxon>Discoba</taxon>
        <taxon>Euglenozoa</taxon>
        <taxon>Euglenida</taxon>
        <taxon>Spirocuta</taxon>
        <taxon>Euglenophyceae</taxon>
        <taxon>Eutreptiales</taxon>
        <taxon>Eutreptiaceae</taxon>
        <taxon>Eutreptiella</taxon>
    </lineage>
</organism>
<dbReference type="CDD" id="cd06850">
    <property type="entry name" value="biotinyl_domain"/>
    <property type="match status" value="1"/>
</dbReference>
<dbReference type="InterPro" id="IPR011763">
    <property type="entry name" value="COA_CT_C"/>
</dbReference>
<dbReference type="PROSITE" id="PS50968">
    <property type="entry name" value="BIOTINYL_LIPOYL"/>
    <property type="match status" value="1"/>
</dbReference>
<dbReference type="FunFam" id="2.40.50.100:FF:000005">
    <property type="entry name" value="Acetyl-CoA carboxylase 1"/>
    <property type="match status" value="1"/>
</dbReference>
<dbReference type="PANTHER" id="PTHR45728">
    <property type="entry name" value="ACETYL-COA CARBOXYLASE, ISOFORM A"/>
    <property type="match status" value="1"/>
</dbReference>
<protein>
    <recommendedName>
        <fullName evidence="21">Acetyl-CoA carboxylase</fullName>
    </recommendedName>
</protein>
<keyword evidence="5 14" id="KW-0547">Nucleotide-binding</keyword>
<accession>A0A7S4G1P0</accession>
<keyword evidence="7 14" id="KW-0067">ATP-binding</keyword>
<dbReference type="PROSITE" id="PS00867">
    <property type="entry name" value="CPSASE_2"/>
    <property type="match status" value="1"/>
</dbReference>
<sequence>MAGRDSQHLLSVHSTTYDNTLRLAEPRPQRNQITTLGLGLVVAGGLLVLATQTSSPQELWAAFSATPATIRPQPAPQVYARQATSFARGVPMQQVEGSRMAPRGVTLIRSAPEQATFAERLQSQGPLVGLLSAPLLLLMGGLVWAWQKSARAIRPGDAGWSIPVPLEQPTSMAMAAVAMRPASDAAPSGAQTSAAKLAEYVQSRGGNLPIRKVLIANNGMAATKFIHSIRTWTYMELGDEKSIEIVAMASAEDLRANAKFLSLADHVVEVPAGSNKNNYANVDLIIDIAVQEGVDAVWPGWGHASENPKLSDGLKDKGIKFIGPTGPTMAALGDKIAANILAQTAEVPCIPWSGDGLSAPSGKEIPKEVFDAACVTTSEEALAAAQRIGYPVMIKASEGGGGKGIRMANSDEECKSFFDQVCNEVPGSPVFMMQLCSGARHIEVQIVGDQHGNALALNGRDCSTQRRFQKIFEEGPPTIVPPEMFKQMELSAKRLTQSIGYQGAGTVEYLYQPSTNSYYFLELNPRLQVEHPVTEQLTSVNVPATQLQVAMGIPLNHIPEIRRFYGLPDPYGTSPINFMEADYTPIDRHCIAARITAENPDEGFKPTSGTIREIKFRSTPKVWGYFSVGSNGGIHEFADSQFGHLFSTGTDREDARKHLIIALKEMEVRGEIRNPVDYLVQLLETEAFKENTIDTSWLDGLLKEKNEVNELTAHEIVIAAVIYRAFEHVKTAQNDLIEALQKGQLSMAGVRSMNNFPVELSFKGEKYAFMVSRTSEDTLCLNINGEDIYAKVRQQPDGSLLTSYGGALRFVSGMEEPLGLRVVVNGFTYSIPNVVDPSELRSDVSGRLIRFLQKDGAQVEAGRPYAEVESMKMVMTLSASETGSINHMLTPGSIISPGDQLAGLQLLDPSRAAKILPFTGKLDIQPGSSAVDAFRALHLVLDGFEAGEVEALVQSYASQADASEMAAQVGQLLQKYLDVEQHFVSRSMDDAVLEMVKANKENLEQVVALNMAHQQLRRRNTLVLSLLRQVGALKDTESLADVLGKLAALPGGAYGEVALAANQIIDASQQKPFEVQCSEVKEKMKEIEPGQVDILQWIAVGADFLSALLPDEDVARVALETYVRKVLYPHKILSLEVQQNDGLLSAQWQSQLQQVPADETPVRCGFMSVLNAYEPGCIAGALEGAMGQLKSQIEAQPATPIPIHDLHIGFATAPDSSEEAQQSLLAEIEGALQAQQGELKGMGVANVYVLVPRAPDQPAYYSFSSSEDYSESALSRNTRPGVAQLLELSRLQNNYNLQQFPSISRYARVYLGTEAEPQNPRRPSPQALFLRTVSYSNQITLEYAEKLLLSGLDELDRAMLDPRVLNTASSRMFLNLPTPLDLGTADTMEYFSEIMDSLLSRHASRLLKLRVDEIEVKVRIAQEDGSYHLLRMIASSMTGEWLRVDFWREYPDSITGETIQFCTLQDEEERMCSLEPYPTSSKMGNKRAAARRVGSTYAYDFLGLMNRELVEMWNAYAEEIAASGDGTAPDLPPKVFEAQTLGMKDGEMVPQEFGMVGTNSIGMLAWLCKLKTPEYPEGREIVIITNDVTIMNGSFGVREDEFFEQASTFARNRGLPRVYIACNSGARIGLIEDLKPKFKVAFKDAANPSAGYEYLYLSEEDYTALPENTVQGEFVFSPEGEKRFKLSDIIGQEHGIGVENLRGSGMIAGETSRAYQDAFTLNYVTGRTVGIGAYLVRLGQRVIQAESAPVILTGHSALNSVLGREVYTSMDQLGGPQIMHNNGVSHMTVNNDQEGMAAILEWLSFVPKDKWSAPPVLPTGDPIDREIEFMPTKAAYDPRHMMAGCVTPAGTWQSGFFDKGSFKETLSSWGKSVVVGRARLGGIPFGCIAVETRMVEQRIPADPANPDSRESILPQAGQVWYPDSAYKTATAINDFNRGENLPLMIFANWRGFSGGTRDMYGEILKFGAMIVDALVDYKHPVFVYIPPNGELRGGAWVVIDPTINSEVMEMYADVESRGGILEPAGIAAIKFRQPDQIAKMHQMDKPLQALDEELAATTDPDKIEVIKKEIRDREVMLMPLYLQIAHEFADLHDRSGRMKAKGVIRDVVEWKNARGYFYWRAKRRLAEEELGSKLQAVDPKMTHAEMTAFLQSNIPEYGDDKAFLNYVESNSAAVDELVQQVKQAGVRRVLNDLLSEVSVEELQENLAALSDAE</sequence>
<dbReference type="InterPro" id="IPR034733">
    <property type="entry name" value="AcCoA_carboxyl_beta"/>
</dbReference>
<dbReference type="InterPro" id="IPR016185">
    <property type="entry name" value="PreATP-grasp_dom_sf"/>
</dbReference>
<evidence type="ECO:0000256" key="13">
    <source>
        <dbReference type="ARBA" id="ARBA00048600"/>
    </source>
</evidence>
<dbReference type="SUPFAM" id="SSF52096">
    <property type="entry name" value="ClpP/crotonase"/>
    <property type="match status" value="2"/>
</dbReference>
<dbReference type="InterPro" id="IPR011761">
    <property type="entry name" value="ATP-grasp"/>
</dbReference>
<dbReference type="GO" id="GO:0005524">
    <property type="term" value="F:ATP binding"/>
    <property type="evidence" value="ECO:0007669"/>
    <property type="project" value="UniProtKB-UniRule"/>
</dbReference>
<evidence type="ECO:0000259" key="18">
    <source>
        <dbReference type="PROSITE" id="PS50980"/>
    </source>
</evidence>
<evidence type="ECO:0000256" key="9">
    <source>
        <dbReference type="ARBA" id="ARBA00023160"/>
    </source>
</evidence>
<dbReference type="FunFam" id="3.90.226.10:FF:000010">
    <property type="entry name" value="acetyl-CoA carboxylase isoform X2"/>
    <property type="match status" value="1"/>
</dbReference>
<keyword evidence="9" id="KW-0275">Fatty acid biosynthesis</keyword>
<feature type="domain" description="ATP-grasp" evidence="16">
    <location>
        <begin position="359"/>
        <end position="551"/>
    </location>
</feature>
<keyword evidence="4" id="KW-0436">Ligase</keyword>
<dbReference type="Pfam" id="PF00364">
    <property type="entry name" value="Biotin_lipoyl"/>
    <property type="match status" value="1"/>
</dbReference>
<comment type="catalytic activity">
    <reaction evidence="13">
        <text>N(6)-biotinyl-L-lysyl-[protein] + hydrogencarbonate + ATP = N(6)-carboxybiotinyl-L-lysyl-[protein] + ADP + phosphate + H(+)</text>
        <dbReference type="Rhea" id="RHEA:13501"/>
        <dbReference type="Rhea" id="RHEA-COMP:10505"/>
        <dbReference type="Rhea" id="RHEA-COMP:10506"/>
        <dbReference type="ChEBI" id="CHEBI:15378"/>
        <dbReference type="ChEBI" id="CHEBI:17544"/>
        <dbReference type="ChEBI" id="CHEBI:30616"/>
        <dbReference type="ChEBI" id="CHEBI:43474"/>
        <dbReference type="ChEBI" id="CHEBI:83144"/>
        <dbReference type="ChEBI" id="CHEBI:83145"/>
        <dbReference type="ChEBI" id="CHEBI:456216"/>
        <dbReference type="EC" id="6.3.4.14"/>
    </reaction>
</comment>
<dbReference type="UniPathway" id="UPA00655">
    <property type="reaction ID" value="UER00711"/>
</dbReference>
<dbReference type="Pfam" id="PF02786">
    <property type="entry name" value="CPSase_L_D2"/>
    <property type="match status" value="1"/>
</dbReference>
<dbReference type="InterPro" id="IPR011762">
    <property type="entry name" value="COA_CT_N"/>
</dbReference>
<evidence type="ECO:0000259" key="17">
    <source>
        <dbReference type="PROSITE" id="PS50979"/>
    </source>
</evidence>
<dbReference type="GO" id="GO:0003989">
    <property type="term" value="F:acetyl-CoA carboxylase activity"/>
    <property type="evidence" value="ECO:0007669"/>
    <property type="project" value="UniProtKB-EC"/>
</dbReference>
<dbReference type="PROSITE" id="PS50989">
    <property type="entry name" value="COA_CT_CTER"/>
    <property type="match status" value="1"/>
</dbReference>
<proteinExistence type="predicted"/>
<dbReference type="SUPFAM" id="SSF52440">
    <property type="entry name" value="PreATP-grasp domain"/>
    <property type="match status" value="1"/>
</dbReference>
<evidence type="ECO:0000256" key="12">
    <source>
        <dbReference type="ARBA" id="ARBA00048065"/>
    </source>
</evidence>
<evidence type="ECO:0000256" key="14">
    <source>
        <dbReference type="PROSITE-ProRule" id="PRU00409"/>
    </source>
</evidence>
<dbReference type="Pfam" id="PF01039">
    <property type="entry name" value="Carboxyl_trans"/>
    <property type="match status" value="1"/>
</dbReference>
<dbReference type="PROSITE" id="PS50980">
    <property type="entry name" value="COA_CT_NTER"/>
    <property type="match status" value="1"/>
</dbReference>
<dbReference type="Pfam" id="PF02785">
    <property type="entry name" value="Biotin_carb_C"/>
    <property type="match status" value="1"/>
</dbReference>
<evidence type="ECO:0000259" key="19">
    <source>
        <dbReference type="PROSITE" id="PS50989"/>
    </source>
</evidence>
<comment type="cofactor">
    <cofactor evidence="1">
        <name>biotin</name>
        <dbReference type="ChEBI" id="CHEBI:57586"/>
    </cofactor>
</comment>
<dbReference type="Gene3D" id="3.30.470.20">
    <property type="entry name" value="ATP-grasp fold, B domain"/>
    <property type="match status" value="1"/>
</dbReference>
<dbReference type="Gene3D" id="2.40.460.10">
    <property type="entry name" value="Biotin dependent carboxylase carboxyltransferase"/>
    <property type="match status" value="1"/>
</dbReference>
<dbReference type="FunFam" id="3.30.1490.20:FF:000003">
    <property type="entry name" value="acetyl-CoA carboxylase isoform X1"/>
    <property type="match status" value="1"/>
</dbReference>
<evidence type="ECO:0000256" key="8">
    <source>
        <dbReference type="ARBA" id="ARBA00023098"/>
    </source>
</evidence>
<dbReference type="PANTHER" id="PTHR45728:SF3">
    <property type="entry name" value="ACETYL-COA CARBOXYLASE"/>
    <property type="match status" value="1"/>
</dbReference>
<reference evidence="20" key="1">
    <citation type="submission" date="2021-01" db="EMBL/GenBank/DDBJ databases">
        <authorList>
            <person name="Corre E."/>
            <person name="Pelletier E."/>
            <person name="Niang G."/>
            <person name="Scheremetjew M."/>
            <person name="Finn R."/>
            <person name="Kale V."/>
            <person name="Holt S."/>
            <person name="Cochrane G."/>
            <person name="Meng A."/>
            <person name="Brown T."/>
            <person name="Cohen L."/>
        </authorList>
    </citation>
    <scope>NUCLEOTIDE SEQUENCE</scope>
    <source>
        <strain evidence="20">CCMP1594</strain>
    </source>
</reference>
<dbReference type="Pfam" id="PF08326">
    <property type="entry name" value="ACC_central"/>
    <property type="match status" value="2"/>
</dbReference>
<dbReference type="GO" id="GO:2001295">
    <property type="term" value="P:malonyl-CoA biosynthetic process"/>
    <property type="evidence" value="ECO:0007669"/>
    <property type="project" value="UniProtKB-UniPathway"/>
</dbReference>
<evidence type="ECO:0000259" key="15">
    <source>
        <dbReference type="PROSITE" id="PS50968"/>
    </source>
</evidence>
<evidence type="ECO:0000256" key="5">
    <source>
        <dbReference type="ARBA" id="ARBA00022741"/>
    </source>
</evidence>
<dbReference type="InterPro" id="IPR013815">
    <property type="entry name" value="ATP_grasp_subdomain_1"/>
</dbReference>
<dbReference type="PROSITE" id="PS00866">
    <property type="entry name" value="CPSASE_1"/>
    <property type="match status" value="1"/>
</dbReference>
<evidence type="ECO:0000256" key="4">
    <source>
        <dbReference type="ARBA" id="ARBA00022598"/>
    </source>
</evidence>
<dbReference type="Gene3D" id="3.90.226.10">
    <property type="entry name" value="2-enoyl-CoA Hydratase, Chain A, domain 1"/>
    <property type="match status" value="2"/>
</dbReference>
<name>A0A7S4G1P0_9EUGL</name>
<comment type="catalytic activity">
    <reaction evidence="12">
        <text>hydrogencarbonate + acetyl-CoA + ATP = malonyl-CoA + ADP + phosphate + H(+)</text>
        <dbReference type="Rhea" id="RHEA:11308"/>
        <dbReference type="ChEBI" id="CHEBI:15378"/>
        <dbReference type="ChEBI" id="CHEBI:17544"/>
        <dbReference type="ChEBI" id="CHEBI:30616"/>
        <dbReference type="ChEBI" id="CHEBI:43474"/>
        <dbReference type="ChEBI" id="CHEBI:57288"/>
        <dbReference type="ChEBI" id="CHEBI:57384"/>
        <dbReference type="ChEBI" id="CHEBI:456216"/>
        <dbReference type="EC" id="6.4.1.2"/>
    </reaction>
</comment>
<feature type="domain" description="CoA carboxyltransferase N-terminal" evidence="18">
    <location>
        <begin position="1476"/>
        <end position="1818"/>
    </location>
</feature>
<dbReference type="InterPro" id="IPR013537">
    <property type="entry name" value="AcCoA_COase_cen"/>
</dbReference>
<dbReference type="InterPro" id="IPR029045">
    <property type="entry name" value="ClpP/crotonase-like_dom_sf"/>
</dbReference>
<dbReference type="GO" id="GO:0006633">
    <property type="term" value="P:fatty acid biosynthetic process"/>
    <property type="evidence" value="ECO:0007669"/>
    <property type="project" value="UniProtKB-KW"/>
</dbReference>
<dbReference type="PROSITE" id="PS50975">
    <property type="entry name" value="ATP_GRASP"/>
    <property type="match status" value="1"/>
</dbReference>
<evidence type="ECO:0000256" key="11">
    <source>
        <dbReference type="ARBA" id="ARBA00023268"/>
    </source>
</evidence>
<dbReference type="SUPFAM" id="SSF51230">
    <property type="entry name" value="Single hybrid motif"/>
    <property type="match status" value="1"/>
</dbReference>
<dbReference type="InterPro" id="IPR005482">
    <property type="entry name" value="Biotin_COase_C"/>
</dbReference>
<feature type="domain" description="CoA carboxyltransferase C-terminal" evidence="19">
    <location>
        <begin position="1822"/>
        <end position="2136"/>
    </location>
</feature>
<evidence type="ECO:0000259" key="16">
    <source>
        <dbReference type="PROSITE" id="PS50975"/>
    </source>
</evidence>
<keyword evidence="8" id="KW-0443">Lipid metabolism</keyword>
<feature type="domain" description="Biotin carboxylation" evidence="17">
    <location>
        <begin position="209"/>
        <end position="703"/>
    </location>
</feature>
<dbReference type="Pfam" id="PF00289">
    <property type="entry name" value="Biotin_carb_N"/>
    <property type="match status" value="1"/>
</dbReference>
<evidence type="ECO:0008006" key="21">
    <source>
        <dbReference type="Google" id="ProtNLM"/>
    </source>
</evidence>
<evidence type="ECO:0000313" key="20">
    <source>
        <dbReference type="EMBL" id="CAE0822413.1"/>
    </source>
</evidence>
<keyword evidence="6" id="KW-0276">Fatty acid metabolism</keyword>
<dbReference type="SMART" id="SM00878">
    <property type="entry name" value="Biotin_carb_C"/>
    <property type="match status" value="1"/>
</dbReference>
<dbReference type="PROSITE" id="PS50979">
    <property type="entry name" value="BC"/>
    <property type="match status" value="1"/>
</dbReference>
<dbReference type="InterPro" id="IPR005479">
    <property type="entry name" value="CPAse_ATP-bd"/>
</dbReference>
<dbReference type="EMBL" id="HBJA01097090">
    <property type="protein sequence ID" value="CAE0822413.1"/>
    <property type="molecule type" value="Transcribed_RNA"/>
</dbReference>
<dbReference type="Gene3D" id="3.90.1770.10">
    <property type="entry name" value="PreATP-grasp domain"/>
    <property type="match status" value="1"/>
</dbReference>
<evidence type="ECO:0000256" key="6">
    <source>
        <dbReference type="ARBA" id="ARBA00022832"/>
    </source>
</evidence>
<dbReference type="InterPro" id="IPR000089">
    <property type="entry name" value="Biotin_lipoyl"/>
</dbReference>
<dbReference type="InterPro" id="IPR049074">
    <property type="entry name" value="ACCA_BT"/>
</dbReference>
<dbReference type="InterPro" id="IPR005481">
    <property type="entry name" value="BC-like_N"/>
</dbReference>
<dbReference type="Pfam" id="PF21385">
    <property type="entry name" value="ACCA_BT"/>
    <property type="match status" value="1"/>
</dbReference>
<dbReference type="GO" id="GO:0004075">
    <property type="term" value="F:biotin carboxylase activity"/>
    <property type="evidence" value="ECO:0007669"/>
    <property type="project" value="UniProtKB-EC"/>
</dbReference>
<evidence type="ECO:0000256" key="2">
    <source>
        <dbReference type="ARBA" id="ARBA00004956"/>
    </source>
</evidence>
<keyword evidence="11" id="KW-0511">Multifunctional enzyme</keyword>
<evidence type="ECO:0000256" key="10">
    <source>
        <dbReference type="ARBA" id="ARBA00023267"/>
    </source>
</evidence>
<evidence type="ECO:0000256" key="7">
    <source>
        <dbReference type="ARBA" id="ARBA00022840"/>
    </source>
</evidence>
<dbReference type="InterPro" id="IPR011054">
    <property type="entry name" value="Rudment_hybrid_motif"/>
</dbReference>
<dbReference type="Gene3D" id="3.30.1490.20">
    <property type="entry name" value="ATP-grasp fold, A domain"/>
    <property type="match status" value="1"/>
</dbReference>
<keyword evidence="3" id="KW-0444">Lipid biosynthesis</keyword>
<dbReference type="SUPFAM" id="SSF56059">
    <property type="entry name" value="Glutathione synthetase ATP-binding domain-like"/>
    <property type="match status" value="1"/>
</dbReference>
<comment type="pathway">
    <text evidence="2">Lipid metabolism; malonyl-CoA biosynthesis; malonyl-CoA from acetyl-CoA: step 1/1.</text>
</comment>
<evidence type="ECO:0000256" key="1">
    <source>
        <dbReference type="ARBA" id="ARBA00001953"/>
    </source>
</evidence>
<dbReference type="SUPFAM" id="SSF51246">
    <property type="entry name" value="Rudiment single hybrid motif"/>
    <property type="match status" value="1"/>
</dbReference>
<dbReference type="InterPro" id="IPR049076">
    <property type="entry name" value="ACCA"/>
</dbReference>
<dbReference type="InterPro" id="IPR011764">
    <property type="entry name" value="Biotin_carboxylation_dom"/>
</dbReference>
<dbReference type="Gene3D" id="3.40.50.20">
    <property type="match status" value="1"/>
</dbReference>
<dbReference type="Gene3D" id="2.40.50.100">
    <property type="match status" value="1"/>
</dbReference>
<dbReference type="InterPro" id="IPR011053">
    <property type="entry name" value="Single_hybrid_motif"/>
</dbReference>